<evidence type="ECO:0000256" key="10">
    <source>
        <dbReference type="ARBA" id="ARBA00040517"/>
    </source>
</evidence>
<dbReference type="InterPro" id="IPR049048">
    <property type="entry name" value="REST_helical"/>
</dbReference>
<evidence type="ECO:0000256" key="3">
    <source>
        <dbReference type="ARBA" id="ARBA00022737"/>
    </source>
</evidence>
<dbReference type="GO" id="GO:0006357">
    <property type="term" value="P:regulation of transcription by RNA polymerase II"/>
    <property type="evidence" value="ECO:0007669"/>
    <property type="project" value="TreeGrafter"/>
</dbReference>
<feature type="compositionally biased region" description="Basic and acidic residues" evidence="12">
    <location>
        <begin position="483"/>
        <end position="493"/>
    </location>
</feature>
<comment type="caution">
    <text evidence="15">The sequence shown here is derived from an EMBL/GenBank/DDBJ whole genome shotgun (WGS) entry which is preliminary data.</text>
</comment>
<keyword evidence="5 11" id="KW-0175">Coiled coil</keyword>
<evidence type="ECO:0000256" key="4">
    <source>
        <dbReference type="ARBA" id="ARBA00023015"/>
    </source>
</evidence>
<evidence type="ECO:0000256" key="11">
    <source>
        <dbReference type="SAM" id="Coils"/>
    </source>
</evidence>
<dbReference type="PANTHER" id="PTHR16089">
    <property type="entry name" value="REST COREPRESSOR COREST PROTEIN-RELATED"/>
    <property type="match status" value="1"/>
</dbReference>
<feature type="compositionally biased region" description="Polar residues" evidence="12">
    <location>
        <begin position="67"/>
        <end position="83"/>
    </location>
</feature>
<gene>
    <name evidence="15" type="ORF">JOB18_019881</name>
</gene>
<dbReference type="InterPro" id="IPR001005">
    <property type="entry name" value="SANT/Myb"/>
</dbReference>
<feature type="domain" description="SANT" evidence="14">
    <location>
        <begin position="211"/>
        <end position="262"/>
    </location>
</feature>
<dbReference type="EMBL" id="JAGKHQ010000015">
    <property type="protein sequence ID" value="KAG7496477.1"/>
    <property type="molecule type" value="Genomic_DNA"/>
</dbReference>
<dbReference type="InterPro" id="IPR017884">
    <property type="entry name" value="SANT_dom"/>
</dbReference>
<evidence type="ECO:0000313" key="16">
    <source>
        <dbReference type="Proteomes" id="UP000693946"/>
    </source>
</evidence>
<dbReference type="SMART" id="SM01189">
    <property type="entry name" value="ELM2"/>
    <property type="match status" value="1"/>
</dbReference>
<dbReference type="InterPro" id="IPR051066">
    <property type="entry name" value="Trans_reg/Corepressor"/>
</dbReference>
<dbReference type="PROSITE" id="PS51293">
    <property type="entry name" value="SANT"/>
    <property type="match status" value="2"/>
</dbReference>
<dbReference type="Pfam" id="PF01448">
    <property type="entry name" value="ELM2"/>
    <property type="match status" value="1"/>
</dbReference>
<feature type="compositionally biased region" description="Basic and acidic residues" evidence="12">
    <location>
        <begin position="111"/>
        <end position="122"/>
    </location>
</feature>
<comment type="similarity">
    <text evidence="9">Belongs to the CoREST family.</text>
</comment>
<dbReference type="GO" id="GO:0003714">
    <property type="term" value="F:transcription corepressor activity"/>
    <property type="evidence" value="ECO:0007669"/>
    <property type="project" value="TreeGrafter"/>
</dbReference>
<dbReference type="FunFam" id="1.20.58.1880:FF:000001">
    <property type="entry name" value="REST corepressor 1"/>
    <property type="match status" value="1"/>
</dbReference>
<keyword evidence="3" id="KW-0677">Repeat</keyword>
<feature type="compositionally biased region" description="Acidic residues" evidence="12">
    <location>
        <begin position="25"/>
        <end position="37"/>
    </location>
</feature>
<feature type="compositionally biased region" description="Polar residues" evidence="12">
    <location>
        <begin position="101"/>
        <end position="110"/>
    </location>
</feature>
<comment type="subcellular location">
    <subcellularLocation>
        <location evidence="1">Nucleus</location>
    </subcellularLocation>
</comment>
<dbReference type="FunFam" id="1.10.10.60:FF:000033">
    <property type="entry name" value="REST corepressor 3"/>
    <property type="match status" value="1"/>
</dbReference>
<dbReference type="AlphaFoldDB" id="A0AAV6QU33"/>
<keyword evidence="4" id="KW-0805">Transcription regulation</keyword>
<keyword evidence="7" id="KW-0539">Nucleus</keyword>
<dbReference type="GO" id="GO:0000118">
    <property type="term" value="C:histone deacetylase complex"/>
    <property type="evidence" value="ECO:0007669"/>
    <property type="project" value="TreeGrafter"/>
</dbReference>
<evidence type="ECO:0000256" key="12">
    <source>
        <dbReference type="SAM" id="MobiDB-lite"/>
    </source>
</evidence>
<protein>
    <recommendedName>
        <fullName evidence="10">REST corepressor 2</fullName>
    </recommendedName>
</protein>
<dbReference type="PANTHER" id="PTHR16089:SF12">
    <property type="entry name" value="REST COREPRESSOR 2"/>
    <property type="match status" value="1"/>
</dbReference>
<reference evidence="15 16" key="1">
    <citation type="journal article" date="2021" name="Sci. Rep.">
        <title>Chromosome anchoring in Senegalese sole (Solea senegalensis) reveals sex-associated markers and genome rearrangements in flatfish.</title>
        <authorList>
            <person name="Guerrero-Cozar I."/>
            <person name="Gomez-Garrido J."/>
            <person name="Berbel C."/>
            <person name="Martinez-Blanch J.F."/>
            <person name="Alioto T."/>
            <person name="Claros M.G."/>
            <person name="Gagnaire P.A."/>
            <person name="Manchado M."/>
        </authorList>
    </citation>
    <scope>NUCLEOTIDE SEQUENCE [LARGE SCALE GENOMIC DNA]</scope>
    <source>
        <strain evidence="15">Sse05_10M</strain>
    </source>
</reference>
<dbReference type="InterPro" id="IPR000949">
    <property type="entry name" value="ELM2_dom"/>
</dbReference>
<feature type="compositionally biased region" description="Low complexity" evidence="12">
    <location>
        <begin position="520"/>
        <end position="534"/>
    </location>
</feature>
<feature type="compositionally biased region" description="Low complexity" evidence="12">
    <location>
        <begin position="582"/>
        <end position="596"/>
    </location>
</feature>
<accession>A0AAV6QU33</accession>
<dbReference type="CDD" id="cd00167">
    <property type="entry name" value="SANT"/>
    <property type="match status" value="1"/>
</dbReference>
<feature type="coiled-coil region" evidence="11">
    <location>
        <begin position="372"/>
        <end position="399"/>
    </location>
</feature>
<feature type="region of interest" description="Disordered" evidence="12">
    <location>
        <begin position="266"/>
        <end position="327"/>
    </location>
</feature>
<comment type="function">
    <text evidence="8">May act as a component of a corepressor complex that represses transcription.</text>
</comment>
<feature type="compositionally biased region" description="Acidic residues" evidence="12">
    <location>
        <begin position="282"/>
        <end position="299"/>
    </location>
</feature>
<feature type="domain" description="SANT" evidence="14">
    <location>
        <begin position="415"/>
        <end position="466"/>
    </location>
</feature>
<proteinExistence type="inferred from homology"/>
<dbReference type="GO" id="GO:0005667">
    <property type="term" value="C:transcription regulator complex"/>
    <property type="evidence" value="ECO:0007669"/>
    <property type="project" value="TreeGrafter"/>
</dbReference>
<evidence type="ECO:0000256" key="1">
    <source>
        <dbReference type="ARBA" id="ARBA00004123"/>
    </source>
</evidence>
<evidence type="ECO:0000259" key="14">
    <source>
        <dbReference type="PROSITE" id="PS51293"/>
    </source>
</evidence>
<sequence length="613" mass="68805">MRQQRTTSEEKRQDSQGEGMRQVEIGEEEEEEEEEKEEGGGENRSENKSELKESTSEWDCKPRTKSQRSFGSGLSGENRNTDMPSVMERSGAGVLSRSRAKTVTNGNSQPHSEEESSDEEHAHDSMIRVGGDYQAQIPEFKPDSPNRYNEKDQRSMLVWCPNSQLSDAMLDEYILMAKEKHGYNMEQALGMLLWHKHDVERSLADLANFTPFPDEWTVEDKVLFEQAFSFHGKSFHRIQQMLPDKLISSLVKYYYSWKKTRTRTSVMDRQARRLVSKREKDDSNEDLEEGDPGSDSDFEIDNKKEAVKQNPSSTGSEKVIPSRSGPIKKENIGAQYRHHPLRARRRPPKGMHLEQGDIMSLSASQDSGVLTIRQLDTQLVSLKRQVQSIKQNNSILKQSLNEGVDGLKPAEPAPKMNSRWTTEEQLLAVQAIRRYGKDFVAIAEVIGTKTPAQVSSFFVSYRRRFNLDEVLREWAAEQVATNRDQRDHRRSSEDITATTDGVPENDEVKMEDSPSDAAGSSSSPSSTQTLSSLSQPPPLLRPAPPSAPPSLLRQPPPLQTRPLQNRTPHNHPPPPLIRPAVTSSSSSGSSSSTAAGQLPPSLVGHKVEQTNSH</sequence>
<evidence type="ECO:0000256" key="5">
    <source>
        <dbReference type="ARBA" id="ARBA00023054"/>
    </source>
</evidence>
<feature type="region of interest" description="Disordered" evidence="12">
    <location>
        <begin position="1"/>
        <end position="122"/>
    </location>
</feature>
<name>A0AAV6QU33_SOLSE</name>
<feature type="region of interest" description="Disordered" evidence="12">
    <location>
        <begin position="479"/>
        <end position="613"/>
    </location>
</feature>
<keyword evidence="6" id="KW-0804">Transcription</keyword>
<dbReference type="Pfam" id="PF20878">
    <property type="entry name" value="REST_helical"/>
    <property type="match status" value="1"/>
</dbReference>
<evidence type="ECO:0000256" key="6">
    <source>
        <dbReference type="ARBA" id="ARBA00023163"/>
    </source>
</evidence>
<feature type="domain" description="ELM2" evidence="13">
    <location>
        <begin position="125"/>
        <end position="210"/>
    </location>
</feature>
<dbReference type="SMART" id="SM00717">
    <property type="entry name" value="SANT"/>
    <property type="match status" value="2"/>
</dbReference>
<feature type="compositionally biased region" description="Pro residues" evidence="12">
    <location>
        <begin position="535"/>
        <end position="559"/>
    </location>
</feature>
<evidence type="ECO:0000313" key="15">
    <source>
        <dbReference type="EMBL" id="KAG7496477.1"/>
    </source>
</evidence>
<organism evidence="15 16">
    <name type="scientific">Solea senegalensis</name>
    <name type="common">Senegalese sole</name>
    <dbReference type="NCBI Taxonomy" id="28829"/>
    <lineage>
        <taxon>Eukaryota</taxon>
        <taxon>Metazoa</taxon>
        <taxon>Chordata</taxon>
        <taxon>Craniata</taxon>
        <taxon>Vertebrata</taxon>
        <taxon>Euteleostomi</taxon>
        <taxon>Actinopterygii</taxon>
        <taxon>Neopterygii</taxon>
        <taxon>Teleostei</taxon>
        <taxon>Neoteleostei</taxon>
        <taxon>Acanthomorphata</taxon>
        <taxon>Carangaria</taxon>
        <taxon>Pleuronectiformes</taxon>
        <taxon>Pleuronectoidei</taxon>
        <taxon>Soleidae</taxon>
        <taxon>Solea</taxon>
    </lineage>
</organism>
<dbReference type="FunFam" id="4.10.1240.50:FF:000002">
    <property type="entry name" value="REST corepressor isoform X1"/>
    <property type="match status" value="1"/>
</dbReference>
<evidence type="ECO:0000256" key="9">
    <source>
        <dbReference type="ARBA" id="ARBA00038011"/>
    </source>
</evidence>
<keyword evidence="16" id="KW-1185">Reference proteome</keyword>
<dbReference type="Proteomes" id="UP000693946">
    <property type="component" value="Linkage Group LG3"/>
</dbReference>
<feature type="compositionally biased region" description="Basic and acidic residues" evidence="12">
    <location>
        <begin position="38"/>
        <end position="62"/>
    </location>
</feature>
<evidence type="ECO:0000256" key="7">
    <source>
        <dbReference type="ARBA" id="ARBA00023242"/>
    </source>
</evidence>
<evidence type="ECO:0000256" key="8">
    <source>
        <dbReference type="ARBA" id="ARBA00037180"/>
    </source>
</evidence>
<dbReference type="PROSITE" id="PS51156">
    <property type="entry name" value="ELM2"/>
    <property type="match status" value="1"/>
</dbReference>
<evidence type="ECO:0000259" key="13">
    <source>
        <dbReference type="PROSITE" id="PS51156"/>
    </source>
</evidence>
<dbReference type="Pfam" id="PF00249">
    <property type="entry name" value="Myb_DNA-binding"/>
    <property type="match status" value="2"/>
</dbReference>
<evidence type="ECO:0000256" key="2">
    <source>
        <dbReference type="ARBA" id="ARBA00022491"/>
    </source>
</evidence>
<keyword evidence="2" id="KW-0678">Repressor</keyword>